<evidence type="ECO:0000313" key="14">
    <source>
        <dbReference type="EMBL" id="AIF13707.1"/>
    </source>
</evidence>
<keyword evidence="2" id="KW-0479">Metal-binding</keyword>
<dbReference type="GO" id="GO:0006281">
    <property type="term" value="P:DNA repair"/>
    <property type="evidence" value="ECO:0007669"/>
    <property type="project" value="UniProtKB-KW"/>
</dbReference>
<dbReference type="GO" id="GO:0005524">
    <property type="term" value="F:ATP binding"/>
    <property type="evidence" value="ECO:0007669"/>
    <property type="project" value="UniProtKB-KW"/>
</dbReference>
<evidence type="ECO:0000256" key="1">
    <source>
        <dbReference type="ARBA" id="ARBA00022485"/>
    </source>
</evidence>
<dbReference type="Gene3D" id="1.10.30.20">
    <property type="entry name" value="Bacterial XPD DNA helicase, FeS cluster domain"/>
    <property type="match status" value="1"/>
</dbReference>
<dbReference type="InterPro" id="IPR010614">
    <property type="entry name" value="RAD3-like_helicase_DEAD"/>
</dbReference>
<dbReference type="SMART" id="SM00488">
    <property type="entry name" value="DEXDc2"/>
    <property type="match status" value="1"/>
</dbReference>
<dbReference type="InterPro" id="IPR006555">
    <property type="entry name" value="ATP-dep_Helicase_C"/>
</dbReference>
<keyword evidence="8" id="KW-0408">Iron</keyword>
<keyword evidence="9" id="KW-0411">Iron-sulfur</keyword>
<evidence type="ECO:0000256" key="2">
    <source>
        <dbReference type="ARBA" id="ARBA00022723"/>
    </source>
</evidence>
<accession>A0A075HH16</accession>
<reference evidence="14" key="1">
    <citation type="journal article" date="2014" name="Genome Biol. Evol.">
        <title>Pangenome evidence for extensive interdomain horizontal transfer affecting lineage core and shell genes in uncultured planktonic thaumarchaeota and euryarchaeota.</title>
        <authorList>
            <person name="Deschamps P."/>
            <person name="Zivanovic Y."/>
            <person name="Moreira D."/>
            <person name="Rodriguez-Valera F."/>
            <person name="Lopez-Garcia P."/>
        </authorList>
    </citation>
    <scope>NUCLEOTIDE SEQUENCE</scope>
</reference>
<keyword evidence="11" id="KW-0234">DNA repair</keyword>
<dbReference type="InterPro" id="IPR042493">
    <property type="entry name" value="XPD_DNA_FeS"/>
</dbReference>
<keyword evidence="10" id="KW-0238">DNA-binding</keyword>
<dbReference type="SUPFAM" id="SSF52540">
    <property type="entry name" value="P-loop containing nucleoside triphosphate hydrolases"/>
    <property type="match status" value="1"/>
</dbReference>
<dbReference type="EC" id="3.6.4.12" evidence="14"/>
<dbReference type="InterPro" id="IPR014013">
    <property type="entry name" value="Helic_SF1/SF2_ATP-bd_DinG/Rad3"/>
</dbReference>
<evidence type="ECO:0000256" key="7">
    <source>
        <dbReference type="ARBA" id="ARBA00022840"/>
    </source>
</evidence>
<evidence type="ECO:0000256" key="4">
    <source>
        <dbReference type="ARBA" id="ARBA00022763"/>
    </source>
</evidence>
<keyword evidence="3" id="KW-0547">Nucleotide-binding</keyword>
<evidence type="ECO:0000256" key="11">
    <source>
        <dbReference type="ARBA" id="ARBA00023204"/>
    </source>
</evidence>
<dbReference type="GO" id="GO:0016818">
    <property type="term" value="F:hydrolase activity, acting on acid anhydrides, in phosphorus-containing anhydrides"/>
    <property type="evidence" value="ECO:0007669"/>
    <property type="project" value="InterPro"/>
</dbReference>
<dbReference type="Gene3D" id="3.40.50.300">
    <property type="entry name" value="P-loop containing nucleotide triphosphate hydrolases"/>
    <property type="match status" value="2"/>
</dbReference>
<sequence>MTAEAADSSLRYFAHGEVRDSQAEMVEDGFEALLSEGFLMASAPTGIGKTAAALASAISVQRSSADNIRILFLTGRQSQHRIVVETAKQINQRMEQNEPLLRVVDLIGREGMCENVDRISGRCDCEEEIDSSMREELRGNIRSQMWRAPMHVDDMIRASRKIQLCPWATAREAAKNCDILVCDYNHVFIDSVREASLPTMGIELENVILIVDEAHNLPDRIRNGMERRIISKTFRDARFEVQEHLEKEIERAAAKNEEIDLDEMEWAERSLKRLQSEMPRWFSAREKQLARSKDDDMRIETKEVLQEMEEILNESLDETPSARHTTLKRLVTQLYVVRVDLDEDDDDEKETSCERLGSFISTCGQYEESPALVLVFDKLLDEPRVRSFLLDPGVVAEALFKASRGAILMSGTLSPPEMYRDLLRLPEERGVLAKEYDSPFLSERRPVLIAQNTTSRYTERGEGNTNNIRDHIIEVIRNTPGHVALFAQSYAMLDTVLDDYRWVPWGVRVEKETARMSKRQVGNFVENLYRKRRTNDRVLLCGVLSGKLAEGVDYPENILDAVICIGLPVPPPSARQKALTDYCEDRFGSHAARRYSSHQPAVNSVLQAIGRPIRKAEDRALVVILEKRMRERPYRFCLPSSLQIMKSQDSDRTARVAKRFFKRFPEPAIE</sequence>
<proteinExistence type="predicted"/>
<protein>
    <submittedName>
        <fullName evidence="14">ERCC2/XPD/Rad3-related DNA repair helicase (XPD)</fullName>
        <ecNumber evidence="14">3.6.4.12</ecNumber>
    </submittedName>
</protein>
<keyword evidence="6 14" id="KW-0347">Helicase</keyword>
<dbReference type="Gene3D" id="1.10.275.40">
    <property type="match status" value="1"/>
</dbReference>
<evidence type="ECO:0000256" key="9">
    <source>
        <dbReference type="ARBA" id="ARBA00023014"/>
    </source>
</evidence>
<dbReference type="GO" id="GO:0046872">
    <property type="term" value="F:metal ion binding"/>
    <property type="evidence" value="ECO:0007669"/>
    <property type="project" value="UniProtKB-KW"/>
</dbReference>
<dbReference type="PROSITE" id="PS51193">
    <property type="entry name" value="HELICASE_ATP_BIND_2"/>
    <property type="match status" value="1"/>
</dbReference>
<dbReference type="GO" id="GO:0003678">
    <property type="term" value="F:DNA helicase activity"/>
    <property type="evidence" value="ECO:0007669"/>
    <property type="project" value="UniProtKB-EC"/>
</dbReference>
<evidence type="ECO:0000256" key="6">
    <source>
        <dbReference type="ARBA" id="ARBA00022806"/>
    </source>
</evidence>
<evidence type="ECO:0000256" key="3">
    <source>
        <dbReference type="ARBA" id="ARBA00022741"/>
    </source>
</evidence>
<dbReference type="InterPro" id="IPR027417">
    <property type="entry name" value="P-loop_NTPase"/>
</dbReference>
<feature type="domain" description="Helicase ATP-binding" evidence="13">
    <location>
        <begin position="8"/>
        <end position="268"/>
    </location>
</feature>
<dbReference type="Pfam" id="PF06733">
    <property type="entry name" value="DEAD_2"/>
    <property type="match status" value="1"/>
</dbReference>
<gene>
    <name evidence="14" type="primary">XPD</name>
</gene>
<dbReference type="PANTHER" id="PTHR11472:SF34">
    <property type="entry name" value="REGULATOR OF TELOMERE ELONGATION HELICASE 1"/>
    <property type="match status" value="1"/>
</dbReference>
<dbReference type="GO" id="GO:0003677">
    <property type="term" value="F:DNA binding"/>
    <property type="evidence" value="ECO:0007669"/>
    <property type="project" value="UniProtKB-KW"/>
</dbReference>
<evidence type="ECO:0000259" key="13">
    <source>
        <dbReference type="PROSITE" id="PS51193"/>
    </source>
</evidence>
<dbReference type="AlphaFoldDB" id="A0A075HH16"/>
<name>A0A075HH16_9EURY</name>
<evidence type="ECO:0000256" key="8">
    <source>
        <dbReference type="ARBA" id="ARBA00023004"/>
    </source>
</evidence>
<keyword evidence="5 14" id="KW-0378">Hydrolase</keyword>
<dbReference type="SMART" id="SM00491">
    <property type="entry name" value="HELICc2"/>
    <property type="match status" value="1"/>
</dbReference>
<evidence type="ECO:0000256" key="10">
    <source>
        <dbReference type="ARBA" id="ARBA00023125"/>
    </source>
</evidence>
<dbReference type="PANTHER" id="PTHR11472">
    <property type="entry name" value="DNA REPAIR DEAD HELICASE RAD3/XP-D SUBFAMILY MEMBER"/>
    <property type="match status" value="1"/>
</dbReference>
<evidence type="ECO:0000256" key="5">
    <source>
        <dbReference type="ARBA" id="ARBA00022801"/>
    </source>
</evidence>
<evidence type="ECO:0000256" key="12">
    <source>
        <dbReference type="ARBA" id="ARBA00023235"/>
    </source>
</evidence>
<dbReference type="EMBL" id="KF900981">
    <property type="protein sequence ID" value="AIF13707.1"/>
    <property type="molecule type" value="Genomic_DNA"/>
</dbReference>
<dbReference type="InterPro" id="IPR045028">
    <property type="entry name" value="DinG/Rad3-like"/>
</dbReference>
<dbReference type="GO" id="GO:0051539">
    <property type="term" value="F:4 iron, 4 sulfur cluster binding"/>
    <property type="evidence" value="ECO:0007669"/>
    <property type="project" value="UniProtKB-KW"/>
</dbReference>
<organism evidence="14">
    <name type="scientific">uncultured marine group II/III euryarchaeote KM3_63_E12</name>
    <dbReference type="NCBI Taxonomy" id="1456477"/>
    <lineage>
        <taxon>Archaea</taxon>
        <taxon>Methanobacteriati</taxon>
        <taxon>Methanobacteriota</taxon>
        <taxon>environmental samples</taxon>
    </lineage>
</organism>
<keyword evidence="4" id="KW-0227">DNA damage</keyword>
<keyword evidence="1" id="KW-0004">4Fe-4S</keyword>
<dbReference type="Pfam" id="PF13307">
    <property type="entry name" value="Helicase_C_2"/>
    <property type="match status" value="1"/>
</dbReference>
<dbReference type="InterPro" id="IPR006554">
    <property type="entry name" value="Helicase-like_DEXD_c2"/>
</dbReference>
<keyword evidence="12" id="KW-0413">Isomerase</keyword>
<keyword evidence="7" id="KW-0067">ATP-binding</keyword>